<evidence type="ECO:0000259" key="6">
    <source>
        <dbReference type="PROSITE" id="PS50850"/>
    </source>
</evidence>
<dbReference type="PROSITE" id="PS00217">
    <property type="entry name" value="SUGAR_TRANSPORT_2"/>
    <property type="match status" value="1"/>
</dbReference>
<feature type="transmembrane region" description="Helical" evidence="5">
    <location>
        <begin position="22"/>
        <end position="48"/>
    </location>
</feature>
<evidence type="ECO:0000256" key="1">
    <source>
        <dbReference type="ARBA" id="ARBA00004651"/>
    </source>
</evidence>
<evidence type="ECO:0000256" key="3">
    <source>
        <dbReference type="ARBA" id="ARBA00022989"/>
    </source>
</evidence>
<feature type="transmembrane region" description="Helical" evidence="5">
    <location>
        <begin position="60"/>
        <end position="80"/>
    </location>
</feature>
<evidence type="ECO:0000313" key="7">
    <source>
        <dbReference type="EMBL" id="SNV61134.1"/>
    </source>
</evidence>
<dbReference type="InterPro" id="IPR020846">
    <property type="entry name" value="MFS_dom"/>
</dbReference>
<organism evidence="7 8">
    <name type="scientific">Corynebacterium imitans</name>
    <dbReference type="NCBI Taxonomy" id="156978"/>
    <lineage>
        <taxon>Bacteria</taxon>
        <taxon>Bacillati</taxon>
        <taxon>Actinomycetota</taxon>
        <taxon>Actinomycetes</taxon>
        <taxon>Mycobacteriales</taxon>
        <taxon>Corynebacteriaceae</taxon>
        <taxon>Corynebacterium</taxon>
    </lineage>
</organism>
<feature type="transmembrane region" description="Helical" evidence="5">
    <location>
        <begin position="121"/>
        <end position="140"/>
    </location>
</feature>
<dbReference type="EMBL" id="LT906467">
    <property type="protein sequence ID" value="SNV61134.1"/>
    <property type="molecule type" value="Genomic_DNA"/>
</dbReference>
<feature type="transmembrane region" description="Helical" evidence="5">
    <location>
        <begin position="152"/>
        <end position="173"/>
    </location>
</feature>
<feature type="transmembrane region" description="Helical" evidence="5">
    <location>
        <begin position="382"/>
        <end position="400"/>
    </location>
</feature>
<dbReference type="OrthoDB" id="9787026at2"/>
<keyword evidence="4 5" id="KW-0472">Membrane</keyword>
<feature type="transmembrane region" description="Helical" evidence="5">
    <location>
        <begin position="92"/>
        <end position="115"/>
    </location>
</feature>
<dbReference type="PROSITE" id="PS00216">
    <property type="entry name" value="SUGAR_TRANSPORT_1"/>
    <property type="match status" value="1"/>
</dbReference>
<dbReference type="InterPro" id="IPR011701">
    <property type="entry name" value="MFS"/>
</dbReference>
<evidence type="ECO:0000256" key="2">
    <source>
        <dbReference type="ARBA" id="ARBA00022692"/>
    </source>
</evidence>
<feature type="domain" description="Major facilitator superfamily (MFS) profile" evidence="6">
    <location>
        <begin position="23"/>
        <end position="430"/>
    </location>
</feature>
<dbReference type="InterPro" id="IPR005829">
    <property type="entry name" value="Sugar_transporter_CS"/>
</dbReference>
<dbReference type="Proteomes" id="UP000215374">
    <property type="component" value="Chromosome 1"/>
</dbReference>
<dbReference type="SUPFAM" id="SSF103473">
    <property type="entry name" value="MFS general substrate transporter"/>
    <property type="match status" value="1"/>
</dbReference>
<keyword evidence="3 5" id="KW-1133">Transmembrane helix</keyword>
<sequence>MATTVSAPVTPKGPIFTPKARIVLWLCMLAVYLEGYDLAIMGVAIPVLKTDPSFMASTEQITMIATLGMVGMMVGAMLVGPGADSMGRKGTLMVSTLIFSLCTFFGGMSPTLFIFGLLKVIAGIGLGAGIPTAIVLATEFATPSRRSLANGLVFFGYTLGALTVALLGVFMLSSFGWRALFYIGGIPGMILVFLMWKWLPESPDLLRAKGRFTEAQHIVDKYGLAWVDVHEPLVKVHKAPMVDLFHPRWIRNTLAVYGAAFSGLLIIYALNTWLPMMMREAGFNLGSSAFFLVVLNIGTGFGLFTSSYLADRFNPRMIAIIWFSFSAIFLSLMRFNVPGLIFVIVAIAGFFAMNAQVIIYALCATTFPVRLRATAMGSMASIGRLGAIAGPLFGGILISHELVMPWGFYGFGIVALFGALCTILTYSPKQASNAAASDIEASEQNA</sequence>
<feature type="transmembrane region" description="Helical" evidence="5">
    <location>
        <begin position="406"/>
        <end position="426"/>
    </location>
</feature>
<dbReference type="AlphaFoldDB" id="A0A239YSB5"/>
<proteinExistence type="predicted"/>
<evidence type="ECO:0000256" key="4">
    <source>
        <dbReference type="ARBA" id="ARBA00023136"/>
    </source>
</evidence>
<protein>
    <submittedName>
        <fullName evidence="7">Permease of the major facilitator superfamily</fullName>
    </submittedName>
</protein>
<dbReference type="RefSeq" id="WP_051904750.1">
    <property type="nucleotide sequence ID" value="NZ_CP009211.1"/>
</dbReference>
<feature type="transmembrane region" description="Helical" evidence="5">
    <location>
        <begin position="179"/>
        <end position="199"/>
    </location>
</feature>
<dbReference type="PANTHER" id="PTHR23508:SF10">
    <property type="entry name" value="CARBOXYLIC ACID TRANSPORTER PROTEIN HOMOLOG"/>
    <property type="match status" value="1"/>
</dbReference>
<dbReference type="CDD" id="cd17365">
    <property type="entry name" value="MFS_PcaK_like"/>
    <property type="match status" value="1"/>
</dbReference>
<feature type="transmembrane region" description="Helical" evidence="5">
    <location>
        <begin position="341"/>
        <end position="362"/>
    </location>
</feature>
<accession>A0A239YSB5</accession>
<feature type="transmembrane region" description="Helical" evidence="5">
    <location>
        <begin position="254"/>
        <end position="274"/>
    </location>
</feature>
<gene>
    <name evidence="7" type="primary">PcaK</name>
    <name evidence="7" type="ORF">SAMEA4535761_00667</name>
</gene>
<dbReference type="Gene3D" id="1.20.1250.20">
    <property type="entry name" value="MFS general substrate transporter like domains"/>
    <property type="match status" value="1"/>
</dbReference>
<name>A0A239YSB5_9CORY</name>
<reference evidence="7 8" key="1">
    <citation type="submission" date="2017-06" db="EMBL/GenBank/DDBJ databases">
        <authorList>
            <consortium name="Pathogen Informatics"/>
        </authorList>
    </citation>
    <scope>NUCLEOTIDE SEQUENCE [LARGE SCALE GENOMIC DNA]</scope>
    <source>
        <strain evidence="7 8">NCTC13015</strain>
    </source>
</reference>
<dbReference type="Pfam" id="PF07690">
    <property type="entry name" value="MFS_1"/>
    <property type="match status" value="1"/>
</dbReference>
<keyword evidence="2 5" id="KW-0812">Transmembrane</keyword>
<evidence type="ECO:0000313" key="8">
    <source>
        <dbReference type="Proteomes" id="UP000215374"/>
    </source>
</evidence>
<dbReference type="GO" id="GO:0046943">
    <property type="term" value="F:carboxylic acid transmembrane transporter activity"/>
    <property type="evidence" value="ECO:0007669"/>
    <property type="project" value="TreeGrafter"/>
</dbReference>
<comment type="subcellular location">
    <subcellularLocation>
        <location evidence="1">Cell membrane</location>
        <topology evidence="1">Multi-pass membrane protein</topology>
    </subcellularLocation>
</comment>
<dbReference type="PANTHER" id="PTHR23508">
    <property type="entry name" value="CARBOXYLIC ACID TRANSPORTER PROTEIN HOMOLOG"/>
    <property type="match status" value="1"/>
</dbReference>
<dbReference type="InterPro" id="IPR036259">
    <property type="entry name" value="MFS_trans_sf"/>
</dbReference>
<feature type="transmembrane region" description="Helical" evidence="5">
    <location>
        <begin position="289"/>
        <end position="310"/>
    </location>
</feature>
<feature type="transmembrane region" description="Helical" evidence="5">
    <location>
        <begin position="317"/>
        <end position="335"/>
    </location>
</feature>
<dbReference type="GO" id="GO:0005886">
    <property type="term" value="C:plasma membrane"/>
    <property type="evidence" value="ECO:0007669"/>
    <property type="project" value="UniProtKB-SubCell"/>
</dbReference>
<evidence type="ECO:0000256" key="5">
    <source>
        <dbReference type="SAM" id="Phobius"/>
    </source>
</evidence>
<dbReference type="PROSITE" id="PS50850">
    <property type="entry name" value="MFS"/>
    <property type="match status" value="1"/>
</dbReference>